<dbReference type="RefSeq" id="WP_343911571.1">
    <property type="nucleotide sequence ID" value="NZ_BAAAGE010000001.1"/>
</dbReference>
<comment type="caution">
    <text evidence="2">The sequence shown here is derived from an EMBL/GenBank/DDBJ whole genome shotgun (WGS) entry which is preliminary data.</text>
</comment>
<dbReference type="EMBL" id="BAAAGE010000001">
    <property type="protein sequence ID" value="GAA0716969.1"/>
    <property type="molecule type" value="Genomic_DNA"/>
</dbReference>
<organism evidence="2 3">
    <name type="scientific">Aquimarina litoralis</name>
    <dbReference type="NCBI Taxonomy" id="584605"/>
    <lineage>
        <taxon>Bacteria</taxon>
        <taxon>Pseudomonadati</taxon>
        <taxon>Bacteroidota</taxon>
        <taxon>Flavobacteriia</taxon>
        <taxon>Flavobacteriales</taxon>
        <taxon>Flavobacteriaceae</taxon>
        <taxon>Aquimarina</taxon>
    </lineage>
</organism>
<gene>
    <name evidence="2" type="ORF">GCM10009430_13250</name>
</gene>
<evidence type="ECO:0000313" key="2">
    <source>
        <dbReference type="EMBL" id="GAA0716969.1"/>
    </source>
</evidence>
<accession>A0ABP3TW75</accession>
<sequence length="117" mass="13383">MSRKFLGLIAVLFICIGVLAFNTYYKKESLAKNGVQTSAVITKITTNKLDSDIGLDIDNFHVTYEYEVNGKSYQKIQEIVRQEHDLYFEKPGKVGDSLKIVYDSEKPTNSRIEKIKE</sequence>
<feature type="domain" description="DUF3592" evidence="1">
    <location>
        <begin position="50"/>
        <end position="113"/>
    </location>
</feature>
<dbReference type="Proteomes" id="UP001501758">
    <property type="component" value="Unassembled WGS sequence"/>
</dbReference>
<name>A0ABP3TW75_9FLAO</name>
<protein>
    <recommendedName>
        <fullName evidence="1">DUF3592 domain-containing protein</fullName>
    </recommendedName>
</protein>
<keyword evidence="3" id="KW-1185">Reference proteome</keyword>
<dbReference type="Pfam" id="PF12158">
    <property type="entry name" value="DUF3592"/>
    <property type="match status" value="1"/>
</dbReference>
<evidence type="ECO:0000259" key="1">
    <source>
        <dbReference type="Pfam" id="PF12158"/>
    </source>
</evidence>
<evidence type="ECO:0000313" key="3">
    <source>
        <dbReference type="Proteomes" id="UP001501758"/>
    </source>
</evidence>
<dbReference type="InterPro" id="IPR021994">
    <property type="entry name" value="DUF3592"/>
</dbReference>
<reference evidence="3" key="1">
    <citation type="journal article" date="2019" name="Int. J. Syst. Evol. Microbiol.">
        <title>The Global Catalogue of Microorganisms (GCM) 10K type strain sequencing project: providing services to taxonomists for standard genome sequencing and annotation.</title>
        <authorList>
            <consortium name="The Broad Institute Genomics Platform"/>
            <consortium name="The Broad Institute Genome Sequencing Center for Infectious Disease"/>
            <person name="Wu L."/>
            <person name="Ma J."/>
        </authorList>
    </citation>
    <scope>NUCLEOTIDE SEQUENCE [LARGE SCALE GENOMIC DNA]</scope>
    <source>
        <strain evidence="3">JCM 15974</strain>
    </source>
</reference>
<proteinExistence type="predicted"/>